<comment type="caution">
    <text evidence="3">The sequence shown here is derived from an EMBL/GenBank/DDBJ whole genome shotgun (WGS) entry which is preliminary data.</text>
</comment>
<accession>A0A3P3VQ95</accession>
<dbReference type="PANTHER" id="PTHR12526">
    <property type="entry name" value="GLYCOSYLTRANSFERASE"/>
    <property type="match status" value="1"/>
</dbReference>
<dbReference type="SUPFAM" id="SSF53756">
    <property type="entry name" value="UDP-Glycosyltransferase/glycogen phosphorylase"/>
    <property type="match status" value="1"/>
</dbReference>
<dbReference type="PANTHER" id="PTHR12526:SF638">
    <property type="entry name" value="SPORE COAT PROTEIN SA"/>
    <property type="match status" value="1"/>
</dbReference>
<name>A0A3P3VQ95_9GAMM</name>
<dbReference type="Pfam" id="PF13477">
    <property type="entry name" value="Glyco_trans_4_2"/>
    <property type="match status" value="1"/>
</dbReference>
<evidence type="ECO:0000259" key="1">
    <source>
        <dbReference type="Pfam" id="PF00534"/>
    </source>
</evidence>
<reference evidence="3 4" key="1">
    <citation type="submission" date="2018-08" db="EMBL/GenBank/DDBJ databases">
        <authorList>
            <person name="Khan S.A."/>
        </authorList>
    </citation>
    <scope>NUCLEOTIDE SEQUENCE [LARGE SCALE GENOMIC DNA]</scope>
    <source>
        <strain evidence="3 4">GTF-13</strain>
    </source>
</reference>
<dbReference type="Pfam" id="PF00534">
    <property type="entry name" value="Glycos_transf_1"/>
    <property type="match status" value="1"/>
</dbReference>
<dbReference type="GO" id="GO:0016757">
    <property type="term" value="F:glycosyltransferase activity"/>
    <property type="evidence" value="ECO:0007669"/>
    <property type="project" value="UniProtKB-ARBA"/>
</dbReference>
<dbReference type="InterPro" id="IPR028098">
    <property type="entry name" value="Glyco_trans_4-like_N"/>
</dbReference>
<feature type="domain" description="Glycosyl transferase family 1" evidence="1">
    <location>
        <begin position="199"/>
        <end position="359"/>
    </location>
</feature>
<dbReference type="Proteomes" id="UP000280792">
    <property type="component" value="Unassembled WGS sequence"/>
</dbReference>
<dbReference type="CDD" id="cd03808">
    <property type="entry name" value="GT4_CapM-like"/>
    <property type="match status" value="1"/>
</dbReference>
<sequence>MRDKCNLAIRPKVVLFVVNAPEFFLSHRFPLAVAAQSAGYEVHVATADGADVAHIQASGFTHHVVPFARSGQNPLNELTTLWCLLSLSRRLKPDLMHLITIKPVLYGGIAARVAGIKAVVSAVSGLGTVFMAESKSARVRRWLVTGLYRSAFKQRRLAVIFQNPDDRDTLLSLGALTQNQVRMIRGSGVVLEDYPCVPEPEGVPVVVMAARLLKDKGVFEFVEAARLIKQRGVQIVVRLIGSPDPGNPTSVTQQELDQWADESGIELLGYRNDIARQYAGASIVCLPSYREGLPKSLVEAAACGRAVVTTDVPGCRDAITPGETGILVPVKDPVALADAIQTLAENRTLRLKMGLAGRNLAETEFAIEKIVEQHMGIYQELINP</sequence>
<dbReference type="Gene3D" id="3.40.50.2000">
    <property type="entry name" value="Glycogen Phosphorylase B"/>
    <property type="match status" value="2"/>
</dbReference>
<dbReference type="EMBL" id="QWEZ01000001">
    <property type="protein sequence ID" value="RRJ84497.1"/>
    <property type="molecule type" value="Genomic_DNA"/>
</dbReference>
<dbReference type="InterPro" id="IPR001296">
    <property type="entry name" value="Glyco_trans_1"/>
</dbReference>
<dbReference type="AlphaFoldDB" id="A0A3P3VQ95"/>
<proteinExistence type="predicted"/>
<keyword evidence="3" id="KW-0808">Transferase</keyword>
<organism evidence="3 4">
    <name type="scientific">Aestuariirhabdus litorea</name>
    <dbReference type="NCBI Taxonomy" id="2528527"/>
    <lineage>
        <taxon>Bacteria</taxon>
        <taxon>Pseudomonadati</taxon>
        <taxon>Pseudomonadota</taxon>
        <taxon>Gammaproteobacteria</taxon>
        <taxon>Oceanospirillales</taxon>
        <taxon>Aestuariirhabdaceae</taxon>
        <taxon>Aestuariirhabdus</taxon>
    </lineage>
</organism>
<evidence type="ECO:0000313" key="3">
    <source>
        <dbReference type="EMBL" id="RRJ84497.1"/>
    </source>
</evidence>
<keyword evidence="4" id="KW-1185">Reference proteome</keyword>
<feature type="domain" description="Glycosyltransferase subfamily 4-like N-terminal" evidence="2">
    <location>
        <begin position="14"/>
        <end position="153"/>
    </location>
</feature>
<evidence type="ECO:0000313" key="4">
    <source>
        <dbReference type="Proteomes" id="UP000280792"/>
    </source>
</evidence>
<gene>
    <name evidence="3" type="ORF">D0544_05165</name>
</gene>
<protein>
    <submittedName>
        <fullName evidence="3">Glycosyltransferase family 1 protein</fullName>
    </submittedName>
</protein>
<evidence type="ECO:0000259" key="2">
    <source>
        <dbReference type="Pfam" id="PF13477"/>
    </source>
</evidence>
<reference evidence="3 4" key="2">
    <citation type="submission" date="2018-12" db="EMBL/GenBank/DDBJ databases">
        <title>Simiduia agarivorans gen. nov., sp. nov., a marine, agarolytic bacterium isolated from shallow coastal water from Keelung, Taiwan.</title>
        <authorList>
            <person name="Shieh W.Y."/>
        </authorList>
    </citation>
    <scope>NUCLEOTIDE SEQUENCE [LARGE SCALE GENOMIC DNA]</scope>
    <source>
        <strain evidence="3 4">GTF-13</strain>
    </source>
</reference>